<name>A0A803K2X3_XENTR</name>
<dbReference type="CDD" id="cd01650">
    <property type="entry name" value="RT_nLTR_like"/>
    <property type="match status" value="1"/>
</dbReference>
<dbReference type="Ensembl" id="ENSXETT00000113609">
    <property type="protein sequence ID" value="ENSXETP00000114679"/>
    <property type="gene ID" value="ENSXETG00000045857"/>
</dbReference>
<feature type="domain" description="Reverse transcriptase" evidence="1">
    <location>
        <begin position="324"/>
        <end position="596"/>
    </location>
</feature>
<evidence type="ECO:0000259" key="1">
    <source>
        <dbReference type="PROSITE" id="PS50878"/>
    </source>
</evidence>
<dbReference type="PROSITE" id="PS50878">
    <property type="entry name" value="RT_POL"/>
    <property type="match status" value="1"/>
</dbReference>
<dbReference type="InterPro" id="IPR000477">
    <property type="entry name" value="RT_dom"/>
</dbReference>
<dbReference type="PANTHER" id="PTHR31635:SF196">
    <property type="entry name" value="REVERSE TRANSCRIPTASE DOMAIN-CONTAINING PROTEIN-RELATED"/>
    <property type="match status" value="1"/>
</dbReference>
<reference evidence="2" key="2">
    <citation type="submission" date="2021-03" db="UniProtKB">
        <authorList>
            <consortium name="Ensembl"/>
        </authorList>
    </citation>
    <scope>IDENTIFICATION</scope>
</reference>
<sequence>MPYTHRLSYETRFRTIISVRVWPPLDYFLISQPCIQLPFSTEILPISWSDHAPITLSIDLTELPPKKTHWRLNETLLHNPEIFKQIETNLKDYFKENEGTVSSLPTLWEAHKATIRGHLISVASHLKKKRHEGHLATQKRLQSLEKLYNTLKTESVLTQIITLRKELASYKNKDAEKDIIWTKLNFYEKGDKQHTLLAKKLRDQKMQTRITSLTTPTGHLTHDPDQIASQFQTYYKKLYNLRPNTPTENQDLELITQFLNKLPLQKFSENDLETLNKVITGEELAHALKNMANGKTPGPDGLTYKYYKMYAHILSPYLLRLYNEYLSGTPIPASNLTSFLSLIPKAGKDNTQCSNYRPIALLNSDLKLFSKILANRLAPLLTKMIHKDQVGFILGCQAGDNTRRTIDLIEIINRKSLPSLLLSLDAEKAFDRLQWPYLFTLLKHLNLSGPFLTALYSLYNNPRTSLKLPSKTQNSISVTNGTRQGCPLSPLLYALSIEPLAAAIRCDPNITGITINSMQFKIALFADDVLLTLTNPIISLPNLHTLLENYGLISGYKINLSKTEALPLHIPDLSALKQTFNYNWKTDALSYLGTQITADYQQLFDFNFKPLIHHTRATLLKWSTQSISWFGRIAAVKMSILPKFLYLFETLPVKIRPKTLNKIQKTIHKFIWSNCRHRIPQSVLMSPLQHGGLGVPVLKKYYEAAQLRQLLAWSHWTPQTTWGHIENDMAGDIHINSLIWTTNDNHKIPPTSLNSTRLTLQLWNKLQRQYNLKSTRPGITIYLKNPAFQPGTEPSFYNRWSKTDLFTVDDLIDPQTQAIYTFPKIKERAPTVKLLFFEYLQLLNFVTTHIKPATTTPRTAFETMAKRGLPQKSLISNIYKLLTQPLPDQPPNHSYMTKWNSVLQMPLPQSDWEAIWSNAKKMVTCARHKLHKLFPDCSPLCWRNCGAQGTLIHIFWECPLLQQLWTEIANMINHLLGFSVPKGISTFLLGKPFDKMHKCTQALLNQILTATRLAIASKWKSTVIPTIAEVKQKVNNNRLFESRISFIQNKTANYLRIWSIWELRGYVPHP</sequence>
<dbReference type="SUPFAM" id="SSF56672">
    <property type="entry name" value="DNA/RNA polymerases"/>
    <property type="match status" value="1"/>
</dbReference>
<organism evidence="2">
    <name type="scientific">Xenopus tropicalis</name>
    <name type="common">Western clawed frog</name>
    <name type="synonym">Silurana tropicalis</name>
    <dbReference type="NCBI Taxonomy" id="8364"/>
    <lineage>
        <taxon>Eukaryota</taxon>
        <taxon>Metazoa</taxon>
        <taxon>Chordata</taxon>
        <taxon>Craniata</taxon>
        <taxon>Vertebrata</taxon>
        <taxon>Euteleostomi</taxon>
        <taxon>Amphibia</taxon>
        <taxon>Batrachia</taxon>
        <taxon>Anura</taxon>
        <taxon>Pipoidea</taxon>
        <taxon>Pipidae</taxon>
        <taxon>Xenopodinae</taxon>
        <taxon>Xenopus</taxon>
        <taxon>Silurana</taxon>
    </lineage>
</organism>
<dbReference type="AlphaFoldDB" id="A0A803K2X3"/>
<proteinExistence type="predicted"/>
<evidence type="ECO:0000313" key="2">
    <source>
        <dbReference type="Ensembl" id="ENSXETP00000114679"/>
    </source>
</evidence>
<dbReference type="InterPro" id="IPR043502">
    <property type="entry name" value="DNA/RNA_pol_sf"/>
</dbReference>
<dbReference type="PANTHER" id="PTHR31635">
    <property type="entry name" value="REVERSE TRANSCRIPTASE DOMAIN-CONTAINING PROTEIN-RELATED"/>
    <property type="match status" value="1"/>
</dbReference>
<reference evidence="2" key="1">
    <citation type="journal article" date="2010" name="Science">
        <title>The genome of the Western clawed frog Xenopus tropicalis.</title>
        <authorList>
            <person name="Hellsten U."/>
            <person name="Harland R.M."/>
            <person name="Gilchrist M.J."/>
            <person name="Hendrix D."/>
            <person name="Jurka J."/>
            <person name="Kapitonov V."/>
            <person name="Ovcharenko I."/>
            <person name="Putnam N.H."/>
            <person name="Shu S."/>
            <person name="Taher L."/>
            <person name="Blitz I.L."/>
            <person name="Blumberg B."/>
            <person name="Dichmann D.S."/>
            <person name="Dubchak I."/>
            <person name="Amaya E."/>
            <person name="Detter J.C."/>
            <person name="Fletcher R."/>
            <person name="Gerhard D.S."/>
            <person name="Goodstein D."/>
            <person name="Graves T."/>
            <person name="Grigoriev I.V."/>
            <person name="Grimwood J."/>
            <person name="Kawashima T."/>
            <person name="Lindquist E."/>
            <person name="Lucas S.M."/>
            <person name="Mead P.E."/>
            <person name="Mitros T."/>
            <person name="Ogino H."/>
            <person name="Ohta Y."/>
            <person name="Poliakov A.V."/>
            <person name="Pollet N."/>
            <person name="Robert J."/>
            <person name="Salamov A."/>
            <person name="Sater A.K."/>
            <person name="Schmutz J."/>
            <person name="Terry A."/>
            <person name="Vize P.D."/>
            <person name="Warren W.C."/>
            <person name="Wells D."/>
            <person name="Wills A."/>
            <person name="Wilson R.K."/>
            <person name="Zimmerman L.B."/>
            <person name="Zorn A.M."/>
            <person name="Grainger R."/>
            <person name="Grammer T."/>
            <person name="Khokha M.K."/>
            <person name="Richardson P.M."/>
            <person name="Rokhsar D.S."/>
        </authorList>
    </citation>
    <scope>NUCLEOTIDE SEQUENCE [LARGE SCALE GENOMIC DNA]</scope>
    <source>
        <strain evidence="2">Nigerian</strain>
    </source>
</reference>
<protein>
    <recommendedName>
        <fullName evidence="1">Reverse transcriptase domain-containing protein</fullName>
    </recommendedName>
</protein>
<dbReference type="Pfam" id="PF00078">
    <property type="entry name" value="RVT_1"/>
    <property type="match status" value="1"/>
</dbReference>
<dbReference type="InParanoid" id="A0A803K2X3"/>
<accession>A0A803K2X3</accession>
<dbReference type="GeneTree" id="ENSGT00940000163630"/>